<dbReference type="EMBL" id="PVBR01000008">
    <property type="protein sequence ID" value="PRD43050.1"/>
    <property type="molecule type" value="Genomic_DNA"/>
</dbReference>
<dbReference type="CDD" id="cd00448">
    <property type="entry name" value="YjgF_YER057c_UK114_family"/>
    <property type="match status" value="1"/>
</dbReference>
<dbReference type="PANTHER" id="PTHR11803">
    <property type="entry name" value="2-IMINOBUTANOATE/2-IMINOPROPANOATE DEAMINASE RIDA"/>
    <property type="match status" value="1"/>
</dbReference>
<proteinExistence type="inferred from homology"/>
<protein>
    <submittedName>
        <fullName evidence="2">Enamine deaminase RidA</fullName>
    </submittedName>
</protein>
<dbReference type="InterPro" id="IPR035959">
    <property type="entry name" value="RutC-like_sf"/>
</dbReference>
<comment type="similarity">
    <text evidence="1">Belongs to the RutC family.</text>
</comment>
<evidence type="ECO:0000256" key="1">
    <source>
        <dbReference type="ARBA" id="ARBA00010552"/>
    </source>
</evidence>
<dbReference type="GO" id="GO:0019239">
    <property type="term" value="F:deaminase activity"/>
    <property type="evidence" value="ECO:0007669"/>
    <property type="project" value="TreeGrafter"/>
</dbReference>
<evidence type="ECO:0000313" key="2">
    <source>
        <dbReference type="EMBL" id="PRD43050.1"/>
    </source>
</evidence>
<dbReference type="Gene3D" id="3.30.1330.40">
    <property type="entry name" value="RutC-like"/>
    <property type="match status" value="1"/>
</dbReference>
<comment type="caution">
    <text evidence="2">The sequence shown here is derived from an EMBL/GenBank/DDBJ whole genome shotgun (WGS) entry which is preliminary data.</text>
</comment>
<accession>A0A2S9IRB5</accession>
<organism evidence="2 3">
    <name type="scientific">Phyllobacterium phragmitis</name>
    <dbReference type="NCBI Taxonomy" id="2670329"/>
    <lineage>
        <taxon>Bacteria</taxon>
        <taxon>Pseudomonadati</taxon>
        <taxon>Pseudomonadota</taxon>
        <taxon>Alphaproteobacteria</taxon>
        <taxon>Hyphomicrobiales</taxon>
        <taxon>Phyllobacteriaceae</taxon>
        <taxon>Phyllobacterium</taxon>
    </lineage>
</organism>
<reference evidence="2 3" key="1">
    <citation type="submission" date="2018-02" db="EMBL/GenBank/DDBJ databases">
        <title>The draft genome of Phyllobacterium sp. 1N-3.</title>
        <authorList>
            <person name="Liu L."/>
            <person name="Li L."/>
            <person name="Zhang X."/>
            <person name="Wang T."/>
            <person name="Liang L."/>
        </authorList>
    </citation>
    <scope>NUCLEOTIDE SEQUENCE [LARGE SCALE GENOMIC DNA]</scope>
    <source>
        <strain evidence="2 3">1N-3</strain>
    </source>
</reference>
<evidence type="ECO:0000313" key="3">
    <source>
        <dbReference type="Proteomes" id="UP000239434"/>
    </source>
</evidence>
<dbReference type="InterPro" id="IPR006175">
    <property type="entry name" value="YjgF/YER057c/UK114"/>
</dbReference>
<dbReference type="SUPFAM" id="SSF55298">
    <property type="entry name" value="YjgF-like"/>
    <property type="match status" value="1"/>
</dbReference>
<name>A0A2S9IRB5_9HYPH</name>
<dbReference type="Pfam" id="PF01042">
    <property type="entry name" value="Ribonuc_L-PSP"/>
    <property type="match status" value="1"/>
</dbReference>
<gene>
    <name evidence="2" type="ORF">C5748_12625</name>
</gene>
<dbReference type="PANTHER" id="PTHR11803:SF58">
    <property type="entry name" value="PROTEIN HMF1-RELATED"/>
    <property type="match status" value="1"/>
</dbReference>
<dbReference type="AlphaFoldDB" id="A0A2S9IRB5"/>
<keyword evidence="3" id="KW-1185">Reference proteome</keyword>
<dbReference type="GO" id="GO:0005829">
    <property type="term" value="C:cytosol"/>
    <property type="evidence" value="ECO:0007669"/>
    <property type="project" value="TreeGrafter"/>
</dbReference>
<dbReference type="RefSeq" id="WP_105742289.1">
    <property type="nucleotide sequence ID" value="NZ_PVBR01000008.1"/>
</dbReference>
<dbReference type="Proteomes" id="UP000239434">
    <property type="component" value="Unassembled WGS sequence"/>
</dbReference>
<sequence>MIHQPGGRHIIPTIQFSSPQALPPTANYSHLAVVPEGARTIYISGQVPLDVNGVLIGKGDFEAQAVKVFENLEIALKEVGAGFGDLVKIGLYVTDMANLATLRRVRDQFIRVQSPPTSTLVQVAAFFSPDILFEMDAIAAVED</sequence>